<evidence type="ECO:0000313" key="4">
    <source>
        <dbReference type="EMBL" id="GAN52706.1"/>
    </source>
</evidence>
<evidence type="ECO:0000256" key="1">
    <source>
        <dbReference type="ARBA" id="ARBA00008769"/>
    </source>
</evidence>
<dbReference type="GO" id="GO:0008643">
    <property type="term" value="P:carbohydrate transport"/>
    <property type="evidence" value="ECO:0007669"/>
    <property type="project" value="InterPro"/>
</dbReference>
<comment type="similarity">
    <text evidence="1 2">Belongs to the OprB family.</text>
</comment>
<evidence type="ECO:0000256" key="3">
    <source>
        <dbReference type="SAM" id="MobiDB-lite"/>
    </source>
</evidence>
<dbReference type="AlphaFoldDB" id="A0A0D6MGR0"/>
<organism evidence="4 5">
    <name type="scientific">Tanticharoenia sakaeratensis NBRC 103193</name>
    <dbReference type="NCBI Taxonomy" id="1231623"/>
    <lineage>
        <taxon>Bacteria</taxon>
        <taxon>Pseudomonadati</taxon>
        <taxon>Pseudomonadota</taxon>
        <taxon>Alphaproteobacteria</taxon>
        <taxon>Acetobacterales</taxon>
        <taxon>Acetobacteraceae</taxon>
        <taxon>Tanticharoenia</taxon>
    </lineage>
</organism>
<protein>
    <submittedName>
        <fullName evidence="4">Uncharacterized protein</fullName>
    </submittedName>
</protein>
<dbReference type="GO" id="GO:0016020">
    <property type="term" value="C:membrane"/>
    <property type="evidence" value="ECO:0007669"/>
    <property type="project" value="InterPro"/>
</dbReference>
<keyword evidence="5" id="KW-1185">Reference proteome</keyword>
<feature type="region of interest" description="Disordered" evidence="3">
    <location>
        <begin position="1"/>
        <end position="23"/>
    </location>
</feature>
<evidence type="ECO:0000256" key="2">
    <source>
        <dbReference type="RuleBase" id="RU363072"/>
    </source>
</evidence>
<dbReference type="STRING" id="1231623.Tasa_001_021"/>
<dbReference type="Pfam" id="PF04966">
    <property type="entry name" value="OprB"/>
    <property type="match status" value="1"/>
</dbReference>
<dbReference type="Proteomes" id="UP000032679">
    <property type="component" value="Unassembled WGS sequence"/>
</dbReference>
<gene>
    <name evidence="4" type="ORF">Tasa_001_021</name>
</gene>
<dbReference type="GO" id="GO:0015288">
    <property type="term" value="F:porin activity"/>
    <property type="evidence" value="ECO:0007669"/>
    <property type="project" value="InterPro"/>
</dbReference>
<reference evidence="4 5" key="1">
    <citation type="submission" date="2012-10" db="EMBL/GenBank/DDBJ databases">
        <title>Genome sequencing of Tanticharoenia sakaeratensis NBRC 103193.</title>
        <authorList>
            <person name="Azuma Y."/>
            <person name="Hadano H."/>
            <person name="Hirakawa H."/>
            <person name="Matsushita K."/>
        </authorList>
    </citation>
    <scope>NUCLEOTIDE SEQUENCE [LARGE SCALE GENOMIC DNA]</scope>
    <source>
        <strain evidence="4 5">NBRC 103193</strain>
    </source>
</reference>
<dbReference type="EMBL" id="BALE01000001">
    <property type="protein sequence ID" value="GAN52706.1"/>
    <property type="molecule type" value="Genomic_DNA"/>
</dbReference>
<dbReference type="InterPro" id="IPR038673">
    <property type="entry name" value="OprB_sf"/>
</dbReference>
<accession>A0A0D6MGR0</accession>
<sequence>MLVMTDTSVVAGPAGSPVANEGEATPSSGFFASDLFALHGQSTFVFQGHDGFHAPYGGAQSLQHDASGDETWDLTLFDGVHPWSGGEIWLNEEIDQGFGIGNTLGLAGFSSGEAYKVGRADPYFRLQRAFVRQTVNLGGAPDTQLPDLNQFGLKRSSDRLVLTAGKFAVTDIFDANRYAHDPRQDFLNWTLIDTGTFDYAADSWGYSVGAAGEWYTGRWTMRAGTFLMSNVPNSPDIDTSFHQFQTDGEIEERHSLFGQPGKFLLTAFLTHARMARFADAVTLADRTGQPADGAAVRRIGNRPGVSLSLEQQITPDIGAFARAGWADGKFETYEFTDVDRTLAAGISIGGRAWRRANDTIGLGGVINVASRGRIAYLGAGGLGLLVGDGRLPNPGGEHIVETYYDADVFGPLHTALDYQWVGNPAYNRDRGPVSIAAIRLHLQM</sequence>
<comment type="caution">
    <text evidence="4">The sequence shown here is derived from an EMBL/GenBank/DDBJ whole genome shotgun (WGS) entry which is preliminary data.</text>
</comment>
<dbReference type="OrthoDB" id="5755240at2"/>
<proteinExistence type="inferred from homology"/>
<evidence type="ECO:0000313" key="5">
    <source>
        <dbReference type="Proteomes" id="UP000032679"/>
    </source>
</evidence>
<name>A0A0D6MGR0_9PROT</name>
<dbReference type="Gene3D" id="2.40.160.180">
    <property type="entry name" value="Carbohydrate-selective porin OprB"/>
    <property type="match status" value="1"/>
</dbReference>
<dbReference type="InterPro" id="IPR007049">
    <property type="entry name" value="Carb-sel_porin_OprB"/>
</dbReference>